<dbReference type="EMBL" id="MCFE01000002">
    <property type="protein sequence ID" value="ORY08264.1"/>
    <property type="molecule type" value="Genomic_DNA"/>
</dbReference>
<evidence type="ECO:0000256" key="4">
    <source>
        <dbReference type="ARBA" id="ARBA00023136"/>
    </source>
</evidence>
<dbReference type="GO" id="GO:0000822">
    <property type="term" value="F:inositol hexakisphosphate binding"/>
    <property type="evidence" value="ECO:0007669"/>
    <property type="project" value="TreeGrafter"/>
</dbReference>
<dbReference type="GO" id="GO:0005794">
    <property type="term" value="C:Golgi apparatus"/>
    <property type="evidence" value="ECO:0007669"/>
    <property type="project" value="TreeGrafter"/>
</dbReference>
<reference evidence="7 8" key="1">
    <citation type="submission" date="2016-07" db="EMBL/GenBank/DDBJ databases">
        <title>Pervasive Adenine N6-methylation of Active Genes in Fungi.</title>
        <authorList>
            <consortium name="DOE Joint Genome Institute"/>
            <person name="Mondo S.J."/>
            <person name="Dannebaum R.O."/>
            <person name="Kuo R.C."/>
            <person name="Labutti K."/>
            <person name="Haridas S."/>
            <person name="Kuo A."/>
            <person name="Salamov A."/>
            <person name="Ahrendt S.R."/>
            <person name="Lipzen A."/>
            <person name="Sullivan W."/>
            <person name="Andreopoulos W.B."/>
            <person name="Clum A."/>
            <person name="Lindquist E."/>
            <person name="Daum C."/>
            <person name="Ramamoorthy G.K."/>
            <person name="Gryganskyi A."/>
            <person name="Culley D."/>
            <person name="Magnuson J.K."/>
            <person name="James T.Y."/>
            <person name="O'Malley M.A."/>
            <person name="Stajich J.E."/>
            <person name="Spatafora J.W."/>
            <person name="Visel A."/>
            <person name="Grigoriev I.V."/>
        </authorList>
    </citation>
    <scope>NUCLEOTIDE SEQUENCE [LARGE SCALE GENOMIC DNA]</scope>
    <source>
        <strain evidence="7 8">CBS 931.73</strain>
    </source>
</reference>
<dbReference type="GO" id="GO:0005886">
    <property type="term" value="C:plasma membrane"/>
    <property type="evidence" value="ECO:0007669"/>
    <property type="project" value="TreeGrafter"/>
</dbReference>
<name>A0A1Y1ZDK3_9FUNG</name>
<protein>
    <submittedName>
        <fullName evidence="7">EXS-domain-containing protein</fullName>
    </submittedName>
</protein>
<keyword evidence="3 5" id="KW-1133">Transmembrane helix</keyword>
<dbReference type="PROSITE" id="PS51380">
    <property type="entry name" value="EXS"/>
    <property type="match status" value="1"/>
</dbReference>
<dbReference type="Proteomes" id="UP000193498">
    <property type="component" value="Unassembled WGS sequence"/>
</dbReference>
<evidence type="ECO:0000256" key="5">
    <source>
        <dbReference type="SAM" id="Phobius"/>
    </source>
</evidence>
<dbReference type="InterPro" id="IPR004342">
    <property type="entry name" value="EXS_C"/>
</dbReference>
<feature type="transmembrane region" description="Helical" evidence="5">
    <location>
        <begin position="16"/>
        <end position="38"/>
    </location>
</feature>
<feature type="transmembrane region" description="Helical" evidence="5">
    <location>
        <begin position="249"/>
        <end position="267"/>
    </location>
</feature>
<organism evidence="7 8">
    <name type="scientific">Basidiobolus meristosporus CBS 931.73</name>
    <dbReference type="NCBI Taxonomy" id="1314790"/>
    <lineage>
        <taxon>Eukaryota</taxon>
        <taxon>Fungi</taxon>
        <taxon>Fungi incertae sedis</taxon>
        <taxon>Zoopagomycota</taxon>
        <taxon>Entomophthoromycotina</taxon>
        <taxon>Basidiobolomycetes</taxon>
        <taxon>Basidiobolales</taxon>
        <taxon>Basidiobolaceae</taxon>
        <taxon>Basidiobolus</taxon>
    </lineage>
</organism>
<feature type="domain" description="EXS" evidence="6">
    <location>
        <begin position="143"/>
        <end position="335"/>
    </location>
</feature>
<dbReference type="Pfam" id="PF03124">
    <property type="entry name" value="EXS"/>
    <property type="match status" value="2"/>
</dbReference>
<dbReference type="STRING" id="1314790.A0A1Y1ZDK3"/>
<dbReference type="GO" id="GO:0006817">
    <property type="term" value="P:phosphate ion transport"/>
    <property type="evidence" value="ECO:0007669"/>
    <property type="project" value="TreeGrafter"/>
</dbReference>
<evidence type="ECO:0000256" key="1">
    <source>
        <dbReference type="ARBA" id="ARBA00004141"/>
    </source>
</evidence>
<comment type="caution">
    <text evidence="7">The sequence shown here is derived from an EMBL/GenBank/DDBJ whole genome shotgun (WGS) entry which is preliminary data.</text>
</comment>
<evidence type="ECO:0000256" key="3">
    <source>
        <dbReference type="ARBA" id="ARBA00022989"/>
    </source>
</evidence>
<dbReference type="OrthoDB" id="9970435at2759"/>
<accession>A0A1Y1ZDK3</accession>
<evidence type="ECO:0000313" key="7">
    <source>
        <dbReference type="EMBL" id="ORY08264.1"/>
    </source>
</evidence>
<gene>
    <name evidence="7" type="ORF">K493DRAFT_295058</name>
</gene>
<evidence type="ECO:0000259" key="6">
    <source>
        <dbReference type="PROSITE" id="PS51380"/>
    </source>
</evidence>
<dbReference type="FunCoup" id="A0A1Y1ZDK3">
    <property type="interactions" value="400"/>
</dbReference>
<comment type="subcellular location">
    <subcellularLocation>
        <location evidence="1">Membrane</location>
        <topology evidence="1">Multi-pass membrane protein</topology>
    </subcellularLocation>
</comment>
<keyword evidence="4 5" id="KW-0472">Membrane</keyword>
<evidence type="ECO:0000313" key="8">
    <source>
        <dbReference type="Proteomes" id="UP000193498"/>
    </source>
</evidence>
<feature type="transmembrane region" description="Helical" evidence="5">
    <location>
        <begin position="204"/>
        <end position="221"/>
    </location>
</feature>
<feature type="transmembrane region" description="Helical" evidence="5">
    <location>
        <begin position="177"/>
        <end position="198"/>
    </location>
</feature>
<feature type="transmembrane region" description="Helical" evidence="5">
    <location>
        <begin position="89"/>
        <end position="107"/>
    </location>
</feature>
<dbReference type="PANTHER" id="PTHR10783">
    <property type="entry name" value="XENOTROPIC AND POLYTROPIC RETROVIRUS RECEPTOR 1-RELATED"/>
    <property type="match status" value="1"/>
</dbReference>
<dbReference type="GO" id="GO:0016036">
    <property type="term" value="P:cellular response to phosphate starvation"/>
    <property type="evidence" value="ECO:0007669"/>
    <property type="project" value="TreeGrafter"/>
</dbReference>
<dbReference type="InParanoid" id="A0A1Y1ZDK3"/>
<dbReference type="AlphaFoldDB" id="A0A1Y1ZDK3"/>
<feature type="transmembrane region" description="Helical" evidence="5">
    <location>
        <begin position="146"/>
        <end position="165"/>
    </location>
</feature>
<keyword evidence="2 5" id="KW-0812">Transmembrane</keyword>
<keyword evidence="8" id="KW-1185">Reference proteome</keyword>
<evidence type="ECO:0000256" key="2">
    <source>
        <dbReference type="ARBA" id="ARBA00022692"/>
    </source>
</evidence>
<sequence>MDSEFRKTIPYVEITLQIYGGLLLPIIFAALFGINVSVWSKNNVNYQFIFEFDPRDHLHRHQFLELYLFQSIPRLYRAQFIPTTFNRRWLLITLYRIITSPLYFVHFRDFFIADELNSLGYTLINLQLMACAYSCGWEDLESRCNIHTYWIATFIPTLPAWWRFLQCLRRYKDSGDAFPHLLNAGKYISSMILLWAAAGSTQAHVLWIVCATFASCYTYLWDIRMDWGFMETNHRHKFLRKELSYSWKWAYYFAIVSNLFLRFSWVATASKTVMGTGWDPRLIAFFLALGEVYRRFQWNFFRMENEFRAIKEVPLPFAINTTEKVIVRGLIDTNSKEDQQTNHISHSPHD</sequence>
<dbReference type="PANTHER" id="PTHR10783:SF103">
    <property type="entry name" value="SOLUTE CARRIER FAMILY 53 MEMBER 1"/>
    <property type="match status" value="1"/>
</dbReference>
<proteinExistence type="predicted"/>